<dbReference type="AlphaFoldDB" id="G7L476"/>
<evidence type="ECO:0000313" key="2">
    <source>
        <dbReference type="EnsemblPlants" id="AES77593"/>
    </source>
</evidence>
<dbReference type="Proteomes" id="UP000002051">
    <property type="component" value="Unassembled WGS sequence"/>
</dbReference>
<organism evidence="1 3">
    <name type="scientific">Medicago truncatula</name>
    <name type="common">Barrel medic</name>
    <name type="synonym">Medicago tribuloides</name>
    <dbReference type="NCBI Taxonomy" id="3880"/>
    <lineage>
        <taxon>Eukaryota</taxon>
        <taxon>Viridiplantae</taxon>
        <taxon>Streptophyta</taxon>
        <taxon>Embryophyta</taxon>
        <taxon>Tracheophyta</taxon>
        <taxon>Spermatophyta</taxon>
        <taxon>Magnoliopsida</taxon>
        <taxon>eudicotyledons</taxon>
        <taxon>Gunneridae</taxon>
        <taxon>Pentapetalae</taxon>
        <taxon>rosids</taxon>
        <taxon>fabids</taxon>
        <taxon>Fabales</taxon>
        <taxon>Fabaceae</taxon>
        <taxon>Papilionoideae</taxon>
        <taxon>50 kb inversion clade</taxon>
        <taxon>NPAAA clade</taxon>
        <taxon>Hologalegina</taxon>
        <taxon>IRL clade</taxon>
        <taxon>Trifolieae</taxon>
        <taxon>Medicago</taxon>
    </lineage>
</organism>
<dbReference type="HOGENOM" id="CLU_1565195_0_0_1"/>
<accession>G7L476</accession>
<name>G7L476_MEDTR</name>
<reference evidence="1 3" key="2">
    <citation type="journal article" date="2014" name="BMC Genomics">
        <title>An improved genome release (version Mt4.0) for the model legume Medicago truncatula.</title>
        <authorList>
            <person name="Tang H."/>
            <person name="Krishnakumar V."/>
            <person name="Bidwell S."/>
            <person name="Rosen B."/>
            <person name="Chan A."/>
            <person name="Zhou S."/>
            <person name="Gentzbittel L."/>
            <person name="Childs K.L."/>
            <person name="Yandell M."/>
            <person name="Gundlach H."/>
            <person name="Mayer K.F."/>
            <person name="Schwartz D.C."/>
            <person name="Town C.D."/>
        </authorList>
    </citation>
    <scope>GENOME REANNOTATION</scope>
    <source>
        <strain evidence="2 3">cv. Jemalong A17</strain>
    </source>
</reference>
<evidence type="ECO:0000313" key="1">
    <source>
        <dbReference type="EMBL" id="AES77593.2"/>
    </source>
</evidence>
<gene>
    <name evidence="1" type="ordered locus">MTR_7g012590</name>
</gene>
<reference evidence="1 3" key="1">
    <citation type="journal article" date="2011" name="Nature">
        <title>The Medicago genome provides insight into the evolution of rhizobial symbioses.</title>
        <authorList>
            <person name="Young N.D."/>
            <person name="Debelle F."/>
            <person name="Oldroyd G.E."/>
            <person name="Geurts R."/>
            <person name="Cannon S.B."/>
            <person name="Udvardi M.K."/>
            <person name="Benedito V.A."/>
            <person name="Mayer K.F."/>
            <person name="Gouzy J."/>
            <person name="Schoof H."/>
            <person name="Van de Peer Y."/>
            <person name="Proost S."/>
            <person name="Cook D.R."/>
            <person name="Meyers B.C."/>
            <person name="Spannagl M."/>
            <person name="Cheung F."/>
            <person name="De Mita S."/>
            <person name="Krishnakumar V."/>
            <person name="Gundlach H."/>
            <person name="Zhou S."/>
            <person name="Mudge J."/>
            <person name="Bharti A.K."/>
            <person name="Murray J.D."/>
            <person name="Naoumkina M.A."/>
            <person name="Rosen B."/>
            <person name="Silverstein K.A."/>
            <person name="Tang H."/>
            <person name="Rombauts S."/>
            <person name="Zhao P.X."/>
            <person name="Zhou P."/>
            <person name="Barbe V."/>
            <person name="Bardou P."/>
            <person name="Bechner M."/>
            <person name="Bellec A."/>
            <person name="Berger A."/>
            <person name="Berges H."/>
            <person name="Bidwell S."/>
            <person name="Bisseling T."/>
            <person name="Choisne N."/>
            <person name="Couloux A."/>
            <person name="Denny R."/>
            <person name="Deshpande S."/>
            <person name="Dai X."/>
            <person name="Doyle J.J."/>
            <person name="Dudez A.M."/>
            <person name="Farmer A.D."/>
            <person name="Fouteau S."/>
            <person name="Franken C."/>
            <person name="Gibelin C."/>
            <person name="Gish J."/>
            <person name="Goldstein S."/>
            <person name="Gonzalez A.J."/>
            <person name="Green P.J."/>
            <person name="Hallab A."/>
            <person name="Hartog M."/>
            <person name="Hua A."/>
            <person name="Humphray S.J."/>
            <person name="Jeong D.H."/>
            <person name="Jing Y."/>
            <person name="Jocker A."/>
            <person name="Kenton S.M."/>
            <person name="Kim D.J."/>
            <person name="Klee K."/>
            <person name="Lai H."/>
            <person name="Lang C."/>
            <person name="Lin S."/>
            <person name="Macmil S.L."/>
            <person name="Magdelenat G."/>
            <person name="Matthews L."/>
            <person name="McCorrison J."/>
            <person name="Monaghan E.L."/>
            <person name="Mun J.H."/>
            <person name="Najar F.Z."/>
            <person name="Nicholson C."/>
            <person name="Noirot C."/>
            <person name="O'Bleness M."/>
            <person name="Paule C.R."/>
            <person name="Poulain J."/>
            <person name="Prion F."/>
            <person name="Qin B."/>
            <person name="Qu C."/>
            <person name="Retzel E.F."/>
            <person name="Riddle C."/>
            <person name="Sallet E."/>
            <person name="Samain S."/>
            <person name="Samson N."/>
            <person name="Sanders I."/>
            <person name="Saurat O."/>
            <person name="Scarpelli C."/>
            <person name="Schiex T."/>
            <person name="Segurens B."/>
            <person name="Severin A.J."/>
            <person name="Sherrier D.J."/>
            <person name="Shi R."/>
            <person name="Sims S."/>
            <person name="Singer S.R."/>
            <person name="Sinharoy S."/>
            <person name="Sterck L."/>
            <person name="Viollet A."/>
            <person name="Wang B.B."/>
            <person name="Wang K."/>
            <person name="Wang M."/>
            <person name="Wang X."/>
            <person name="Warfsmann J."/>
            <person name="Weissenbach J."/>
            <person name="White D.D."/>
            <person name="White J.D."/>
            <person name="Wiley G.B."/>
            <person name="Wincker P."/>
            <person name="Xing Y."/>
            <person name="Yang L."/>
            <person name="Yao Z."/>
            <person name="Ying F."/>
            <person name="Zhai J."/>
            <person name="Zhou L."/>
            <person name="Zuber A."/>
            <person name="Denarie J."/>
            <person name="Dixon R.A."/>
            <person name="May G.D."/>
            <person name="Schwartz D.C."/>
            <person name="Rogers J."/>
            <person name="Quetier F."/>
            <person name="Town C.D."/>
            <person name="Roe B.A."/>
        </authorList>
    </citation>
    <scope>NUCLEOTIDE SEQUENCE [LARGE SCALE GENOMIC DNA]</scope>
    <source>
        <strain evidence="1">A17</strain>
        <strain evidence="2 3">cv. Jemalong A17</strain>
    </source>
</reference>
<accession>A0A0C3W1U4</accession>
<dbReference type="EMBL" id="CM001223">
    <property type="protein sequence ID" value="AES77593.2"/>
    <property type="molecule type" value="Genomic_DNA"/>
</dbReference>
<proteinExistence type="predicted"/>
<dbReference type="PaxDb" id="3880-AES77593"/>
<protein>
    <submittedName>
        <fullName evidence="1 2">Uncharacterized protein</fullName>
    </submittedName>
</protein>
<evidence type="ECO:0000313" key="3">
    <source>
        <dbReference type="Proteomes" id="UP000002051"/>
    </source>
</evidence>
<sequence>MLISDDENEDDAQVVRRTGSKVENLNRLWKKGANILKNGFPKIKEGPKANVMSIRKTNLVGDILICEPKESEIEGMNNVSINNSDDEASVVDKGKGNMIQTNEELESSSYLEEKVLEFSLQFLLFPHDVLQFGEGASKFFEDRTHSRLELNIGEGIEENLLDGFYFPPNNVQVKYILCT</sequence>
<reference evidence="2" key="3">
    <citation type="submission" date="2015-04" db="UniProtKB">
        <authorList>
            <consortium name="EnsemblPlants"/>
        </authorList>
    </citation>
    <scope>IDENTIFICATION</scope>
    <source>
        <strain evidence="2">cv. Jemalong A17</strain>
    </source>
</reference>
<dbReference type="EnsemblPlants" id="AES77593">
    <property type="protein sequence ID" value="AES77593"/>
    <property type="gene ID" value="MTR_7g012590"/>
</dbReference>
<keyword evidence="3" id="KW-1185">Reference proteome</keyword>